<keyword evidence="2" id="KW-1185">Reference proteome</keyword>
<name>A0A016RZ99_9BILA</name>
<protein>
    <submittedName>
        <fullName evidence="1">Uncharacterized protein</fullName>
    </submittedName>
</protein>
<dbReference type="Proteomes" id="UP000024635">
    <property type="component" value="Unassembled WGS sequence"/>
</dbReference>
<dbReference type="AlphaFoldDB" id="A0A016RZ99"/>
<accession>A0A016RZ99</accession>
<organism evidence="1 2">
    <name type="scientific">Ancylostoma ceylanicum</name>
    <dbReference type="NCBI Taxonomy" id="53326"/>
    <lineage>
        <taxon>Eukaryota</taxon>
        <taxon>Metazoa</taxon>
        <taxon>Ecdysozoa</taxon>
        <taxon>Nematoda</taxon>
        <taxon>Chromadorea</taxon>
        <taxon>Rhabditida</taxon>
        <taxon>Rhabditina</taxon>
        <taxon>Rhabditomorpha</taxon>
        <taxon>Strongyloidea</taxon>
        <taxon>Ancylostomatidae</taxon>
        <taxon>Ancylostomatinae</taxon>
        <taxon>Ancylostoma</taxon>
    </lineage>
</organism>
<sequence>MIPCYKVEESFFELYFCGEFRMLIGTSITSRRAKRERSISPAAELVGASQQAAGGIDQWCFRAYFWQLSHWAFRNLSKMKGSDRDFPALQLGIMYTTVISFVSPFF</sequence>
<reference evidence="2" key="1">
    <citation type="journal article" date="2015" name="Nat. Genet.">
        <title>The genome and transcriptome of the zoonotic hookworm Ancylostoma ceylanicum identify infection-specific gene families.</title>
        <authorList>
            <person name="Schwarz E.M."/>
            <person name="Hu Y."/>
            <person name="Antoshechkin I."/>
            <person name="Miller M.M."/>
            <person name="Sternberg P.W."/>
            <person name="Aroian R.V."/>
        </authorList>
    </citation>
    <scope>NUCLEOTIDE SEQUENCE</scope>
    <source>
        <strain evidence="2">HY135</strain>
    </source>
</reference>
<proteinExistence type="predicted"/>
<comment type="caution">
    <text evidence="1">The sequence shown here is derived from an EMBL/GenBank/DDBJ whole genome shotgun (WGS) entry which is preliminary data.</text>
</comment>
<gene>
    <name evidence="1" type="primary">Acey_s0330.g2688</name>
    <name evidence="1" type="ORF">Y032_0330g2688</name>
</gene>
<evidence type="ECO:0000313" key="1">
    <source>
        <dbReference type="EMBL" id="EYB83715.1"/>
    </source>
</evidence>
<evidence type="ECO:0000313" key="2">
    <source>
        <dbReference type="Proteomes" id="UP000024635"/>
    </source>
</evidence>
<dbReference type="EMBL" id="JARK01001666">
    <property type="protein sequence ID" value="EYB83715.1"/>
    <property type="molecule type" value="Genomic_DNA"/>
</dbReference>